<dbReference type="EMBL" id="DAAQQD010000003">
    <property type="protein sequence ID" value="HAE0403494.1"/>
    <property type="molecule type" value="Genomic_DNA"/>
</dbReference>
<keyword evidence="1" id="KW-0812">Transmembrane</keyword>
<name>A0A5I9RDV7_SALET</name>
<dbReference type="RefSeq" id="WP_071591275.1">
    <property type="nucleotide sequence ID" value="NZ_CALPAC010000004.1"/>
</dbReference>
<evidence type="ECO:0000313" key="4">
    <source>
        <dbReference type="EMBL" id="HAE0403494.1"/>
    </source>
</evidence>
<reference evidence="4" key="1">
    <citation type="journal article" date="2018" name="Genome Biol.">
        <title>SKESA: strategic k-mer extension for scrupulous assemblies.</title>
        <authorList>
            <person name="Souvorov A."/>
            <person name="Agarwala R."/>
            <person name="Lipman D.J."/>
        </authorList>
    </citation>
    <scope>NUCLEOTIDE SEQUENCE</scope>
    <source>
        <strain evidence="3">00-0084</strain>
        <strain evidence="4">Sam_2c245506-e6a1-4a6d-a922-630da47117cd</strain>
    </source>
</reference>
<evidence type="ECO:0000256" key="1">
    <source>
        <dbReference type="SAM" id="Phobius"/>
    </source>
</evidence>
<evidence type="ECO:0000313" key="2">
    <source>
        <dbReference type="EMBL" id="EDI3823242.1"/>
    </source>
</evidence>
<feature type="transmembrane region" description="Helical" evidence="1">
    <location>
        <begin position="107"/>
        <end position="129"/>
    </location>
</feature>
<keyword evidence="1" id="KW-0472">Membrane</keyword>
<dbReference type="EMBL" id="DAAHMB010000001">
    <property type="protein sequence ID" value="HAB6562455.1"/>
    <property type="molecule type" value="Genomic_DNA"/>
</dbReference>
<feature type="transmembrane region" description="Helical" evidence="1">
    <location>
        <begin position="141"/>
        <end position="164"/>
    </location>
</feature>
<organism evidence="4">
    <name type="scientific">Salmonella enterica subsp. enterica serovar Rissen</name>
    <dbReference type="NCBI Taxonomy" id="399587"/>
    <lineage>
        <taxon>Bacteria</taxon>
        <taxon>Pseudomonadati</taxon>
        <taxon>Pseudomonadota</taxon>
        <taxon>Gammaproteobacteria</taxon>
        <taxon>Enterobacterales</taxon>
        <taxon>Enterobacteriaceae</taxon>
        <taxon>Salmonella</taxon>
    </lineage>
</organism>
<reference evidence="4" key="3">
    <citation type="submission" date="2019-01" db="EMBL/GenBank/DDBJ databases">
        <authorList>
            <consortium name="NCBI Pathogen Detection Project"/>
        </authorList>
    </citation>
    <scope>NUCLEOTIDE SEQUENCE</scope>
    <source>
        <strain evidence="3">00-0084</strain>
        <strain evidence="4">Sam_2c245506-e6a1-4a6d-a922-630da47117cd</strain>
    </source>
</reference>
<evidence type="ECO:0000313" key="3">
    <source>
        <dbReference type="EMBL" id="HAB6562455.1"/>
    </source>
</evidence>
<sequence>MNTAQLPKKANIYKAMFYFFFSKKKFITLGAINNMAFELECPNKRSEWKSGKYNSNIEDHKNKLDEYTDDLRKACLISFSIMFIIFLIVTIIGFYLGKFNLNRSINWSSVCSFCGLFSLSWATLFQLGWRSSSWKGIRLDELVATAIFRHVFIFGSFLSLLYFVL</sequence>
<reference evidence="2" key="2">
    <citation type="submission" date="2018-07" db="EMBL/GenBank/DDBJ databases">
        <authorList>
            <consortium name="NARMS: The National Antimicrobial Resistance Monitoring System"/>
        </authorList>
    </citation>
    <scope>NUCLEOTIDE SEQUENCE</scope>
    <source>
        <strain evidence="2">FSIS1701469</strain>
    </source>
</reference>
<dbReference type="AlphaFoldDB" id="A0A5I9RDV7"/>
<feature type="transmembrane region" description="Helical" evidence="1">
    <location>
        <begin position="74"/>
        <end position="95"/>
    </location>
</feature>
<comment type="caution">
    <text evidence="4">The sequence shown here is derived from an EMBL/GenBank/DDBJ whole genome shotgun (WGS) entry which is preliminary data.</text>
</comment>
<gene>
    <name evidence="2" type="ORF">CEE03_01580</name>
    <name evidence="4" type="ORF">G2165_10435</name>
    <name evidence="3" type="ORF">GYI59_01655</name>
</gene>
<keyword evidence="1" id="KW-1133">Transmembrane helix</keyword>
<accession>A0A5I9RDV7</accession>
<protein>
    <submittedName>
        <fullName evidence="4">Uncharacterized protein</fullName>
    </submittedName>
</protein>
<dbReference type="EMBL" id="AAMKVT010000001">
    <property type="protein sequence ID" value="EDI3823242.1"/>
    <property type="molecule type" value="Genomic_DNA"/>
</dbReference>
<proteinExistence type="predicted"/>